<sequence length="50" mass="5984">MYKIRGKYPGQPWEDIDEFDTRPETLKMLAEYRMAYGPGWRFTIKKVAAK</sequence>
<evidence type="ECO:0000313" key="1">
    <source>
        <dbReference type="EMBL" id="AUV56708.1"/>
    </source>
</evidence>
<protein>
    <submittedName>
        <fullName evidence="1">Uncharacterized protein</fullName>
    </submittedName>
</protein>
<evidence type="ECO:0000313" key="2">
    <source>
        <dbReference type="Proteomes" id="UP000240268"/>
    </source>
</evidence>
<organism evidence="1 2">
    <name type="scientific">Faecalibacterium phage FP_Brigit</name>
    <dbReference type="NCBI Taxonomy" id="2070181"/>
    <lineage>
        <taxon>Viruses</taxon>
        <taxon>Duplodnaviria</taxon>
        <taxon>Heunggongvirae</taxon>
        <taxon>Uroviricota</taxon>
        <taxon>Caudoviricetes</taxon>
        <taxon>Brigitvirus</taxon>
        <taxon>Brigitvirus brigit</taxon>
    </lineage>
</organism>
<name>A0A2K9V3V8_9CAUD</name>
<proteinExistence type="predicted"/>
<dbReference type="KEGG" id="vg:54987519"/>
<dbReference type="EMBL" id="MG711465">
    <property type="protein sequence ID" value="AUV56708.1"/>
    <property type="molecule type" value="Genomic_DNA"/>
</dbReference>
<keyword evidence="2" id="KW-1185">Reference proteome</keyword>
<dbReference type="RefSeq" id="YP_009797110.1">
    <property type="nucleotide sequence ID" value="NC_047909.1"/>
</dbReference>
<accession>A0A2K9V3V8</accession>
<dbReference type="GeneID" id="54987519"/>
<reference evidence="1 2" key="1">
    <citation type="submission" date="2017-12" db="EMBL/GenBank/DDBJ databases">
        <title>Phages infecting Faecalibacterium prausnitzii belong to novel viral genera that help decipher intestinal viromes.</title>
        <authorList>
            <person name="Petit M.-A."/>
            <person name="De Paepe M."/>
            <person name="Benevides L."/>
            <person name="Langella P."/>
        </authorList>
    </citation>
    <scope>NUCLEOTIDE SEQUENCE [LARGE SCALE GENOMIC DNA]</scope>
</reference>
<dbReference type="Proteomes" id="UP000240268">
    <property type="component" value="Segment"/>
</dbReference>